<feature type="compositionally biased region" description="Basic and acidic residues" evidence="3">
    <location>
        <begin position="716"/>
        <end position="729"/>
    </location>
</feature>
<evidence type="ECO:0000256" key="1">
    <source>
        <dbReference type="ARBA" id="ARBA00001445"/>
    </source>
</evidence>
<dbReference type="Pfam" id="PF05592">
    <property type="entry name" value="Bac_rhamnosid"/>
    <property type="match status" value="1"/>
</dbReference>
<evidence type="ECO:0000256" key="2">
    <source>
        <dbReference type="ARBA" id="ARBA00012652"/>
    </source>
</evidence>
<dbReference type="AlphaFoldDB" id="A0A7K0D7Z6"/>
<feature type="compositionally biased region" description="Low complexity" evidence="3">
    <location>
        <begin position="617"/>
        <end position="632"/>
    </location>
</feature>
<comment type="catalytic activity">
    <reaction evidence="1">
        <text>Hydrolysis of terminal non-reducing alpha-L-rhamnose residues in alpha-L-rhamnosides.</text>
        <dbReference type="EC" id="3.2.1.40"/>
    </reaction>
</comment>
<feature type="region of interest" description="Disordered" evidence="3">
    <location>
        <begin position="613"/>
        <end position="900"/>
    </location>
</feature>
<feature type="compositionally biased region" description="Basic residues" evidence="3">
    <location>
        <begin position="730"/>
        <end position="741"/>
    </location>
</feature>
<protein>
    <recommendedName>
        <fullName evidence="2">alpha-L-rhamnosidase</fullName>
        <ecNumber evidence="2">3.2.1.40</ecNumber>
    </recommendedName>
</protein>
<dbReference type="GO" id="GO:0005975">
    <property type="term" value="P:carbohydrate metabolic process"/>
    <property type="evidence" value="ECO:0007669"/>
    <property type="project" value="InterPro"/>
</dbReference>
<feature type="compositionally biased region" description="Basic residues" evidence="3">
    <location>
        <begin position="665"/>
        <end position="702"/>
    </location>
</feature>
<evidence type="ECO:0000313" key="7">
    <source>
        <dbReference type="EMBL" id="MQY21442.1"/>
    </source>
</evidence>
<evidence type="ECO:0000256" key="3">
    <source>
        <dbReference type="SAM" id="MobiDB-lite"/>
    </source>
</evidence>
<dbReference type="PANTHER" id="PTHR33307">
    <property type="entry name" value="ALPHA-RHAMNOSIDASE (EUROFUNG)"/>
    <property type="match status" value="1"/>
</dbReference>
<feature type="compositionally biased region" description="Polar residues" evidence="3">
    <location>
        <begin position="803"/>
        <end position="823"/>
    </location>
</feature>
<dbReference type="Pfam" id="PF17389">
    <property type="entry name" value="Bac_rhamnosid6H"/>
    <property type="match status" value="1"/>
</dbReference>
<dbReference type="InterPro" id="IPR008902">
    <property type="entry name" value="Rhamnosid_concanavalin"/>
</dbReference>
<organism evidence="7 8">
    <name type="scientific">Nocardia macrotermitis</name>
    <dbReference type="NCBI Taxonomy" id="2585198"/>
    <lineage>
        <taxon>Bacteria</taxon>
        <taxon>Bacillati</taxon>
        <taxon>Actinomycetota</taxon>
        <taxon>Actinomycetes</taxon>
        <taxon>Mycobacteriales</taxon>
        <taxon>Nocardiaceae</taxon>
        <taxon>Nocardia</taxon>
    </lineage>
</organism>
<evidence type="ECO:0000259" key="5">
    <source>
        <dbReference type="Pfam" id="PF08531"/>
    </source>
</evidence>
<dbReference type="EC" id="3.2.1.40" evidence="2"/>
<feature type="compositionally biased region" description="Polar residues" evidence="3">
    <location>
        <begin position="839"/>
        <end position="849"/>
    </location>
</feature>
<dbReference type="Gene3D" id="2.60.120.260">
    <property type="entry name" value="Galactose-binding domain-like"/>
    <property type="match status" value="2"/>
</dbReference>
<dbReference type="EMBL" id="WEGK01000010">
    <property type="protein sequence ID" value="MQY21442.1"/>
    <property type="molecule type" value="Genomic_DNA"/>
</dbReference>
<proteinExistence type="predicted"/>
<dbReference type="Gene3D" id="1.50.10.10">
    <property type="match status" value="1"/>
</dbReference>
<feature type="compositionally biased region" description="Basic residues" evidence="3">
    <location>
        <begin position="752"/>
        <end position="766"/>
    </location>
</feature>
<dbReference type="InterPro" id="IPR012341">
    <property type="entry name" value="6hp_glycosidase-like_sf"/>
</dbReference>
<dbReference type="InterPro" id="IPR013737">
    <property type="entry name" value="Bac_rhamnosid_N"/>
</dbReference>
<feature type="domain" description="Bacterial alpha-L-rhamnosidase N-terminal" evidence="5">
    <location>
        <begin position="34"/>
        <end position="202"/>
    </location>
</feature>
<dbReference type="Pfam" id="PF08531">
    <property type="entry name" value="Bac_rhamnosid_N"/>
    <property type="match status" value="1"/>
</dbReference>
<feature type="domain" description="Alpha-L-rhamnosidase six-hairpin glycosidase" evidence="6">
    <location>
        <begin position="316"/>
        <end position="618"/>
    </location>
</feature>
<accession>A0A7K0D7Z6</accession>
<evidence type="ECO:0000259" key="4">
    <source>
        <dbReference type="Pfam" id="PF05592"/>
    </source>
</evidence>
<keyword evidence="8" id="KW-1185">Reference proteome</keyword>
<feature type="compositionally biased region" description="Basic residues" evidence="3">
    <location>
        <begin position="886"/>
        <end position="900"/>
    </location>
</feature>
<dbReference type="SUPFAM" id="SSF48208">
    <property type="entry name" value="Six-hairpin glycosidases"/>
    <property type="match status" value="1"/>
</dbReference>
<gene>
    <name evidence="7" type="ORF">NRB20_45530</name>
</gene>
<dbReference type="GO" id="GO:0030596">
    <property type="term" value="F:alpha-L-rhamnosidase activity"/>
    <property type="evidence" value="ECO:0007669"/>
    <property type="project" value="UniProtKB-EC"/>
</dbReference>
<dbReference type="Proteomes" id="UP000438448">
    <property type="component" value="Unassembled WGS sequence"/>
</dbReference>
<dbReference type="InterPro" id="IPR016007">
    <property type="entry name" value="Alpha_rhamnosid"/>
</dbReference>
<feature type="compositionally biased region" description="Polar residues" evidence="3">
    <location>
        <begin position="868"/>
        <end position="881"/>
    </location>
</feature>
<evidence type="ECO:0000313" key="8">
    <source>
        <dbReference type="Proteomes" id="UP000438448"/>
    </source>
</evidence>
<sequence length="900" mass="100343">MAETFVAEMITADRDRGCTPRLRREFVLDEGHGEVVRAELFVTALGVVEAVVNGMVASADLLTPGWSSYEWRVRYARWDVTALIEQRNAIGLIIGNGWHTGYLGFLGSRGLYGSERAAFAELRITFADWHRQTIATDSSWRSGPSEVLADDLYQGQTIDARLRDSHWTKYGASLDDWSGVRAVDFDHQRLTPYVGPPVRRQETLAPQQVRTSPAGATLVDFGQNLVGWVRLTVTGEAGRKIVVRHAEVLEHDELGTRPLRTAKATDTFVLSGGEDVFEPTLTFHGFRYVQVDGWTGSHDELRASLVAQVIGSDLKRIGTFECSNPLLNQLHSNIVWSMRGNFVDVPTDCPQRDERLGWTGDLAAFADTAAYLYDVEAFLRDWLLDLAAEQRAADGQLGVVVPDCLKLENRTAFTPPPGKNSGTPLIALWNDAAAWVPWALYQAYGDIDVLATQYESIAMYARRIDQALSDRDLLEDGIQLGDWLDPTAPPDRPFEAKADKYVIATACVHRSALIAADTARLLGHDADAADLTDLATRIRTAFNTHWVENGRIRSDAPAVYALAICFGLLDGPATAAAGTRLAELVAASDHHITTGFAGTPFIARALTDTGHTDTAYRLPPANPNRLPLMALPGNHGRHHHLGTLGLHAPRRHHQPRRDDQLQPLRLRRHRHLDAPHHRRPVPPHPRLPKHPHRPDPRRRPHLGPHLTTHPTRPRRIHLDPHRQPIDRHRNNSHRSHRRHPPPRTPRNNGRQRNPHLHHRTLIRIRSPHIAFRSTRHPPDPTAPPSRIIASRPRQSCPPPGPDQSRTIRTQFSTTGLTQASTSAIPDRPLIETPTARRSLPTQRSAQTDGVRNRHRPRAAPAPPRSRITLATPSSETPTARTISLAHSRHPRLHSGRHPDA</sequence>
<feature type="domain" description="Alpha-L-rhamnosidase concanavalin-like" evidence="4">
    <location>
        <begin position="212"/>
        <end position="297"/>
    </location>
</feature>
<dbReference type="PANTHER" id="PTHR33307:SF6">
    <property type="entry name" value="ALPHA-RHAMNOSIDASE (EUROFUNG)-RELATED"/>
    <property type="match status" value="1"/>
</dbReference>
<comment type="caution">
    <text evidence="7">The sequence shown here is derived from an EMBL/GenBank/DDBJ whole genome shotgun (WGS) entry which is preliminary data.</text>
</comment>
<reference evidence="7 8" key="1">
    <citation type="submission" date="2019-10" db="EMBL/GenBank/DDBJ databases">
        <title>Nocardia macrotermitis sp. nov. and Nocardia aurantia sp. nov., isolated from the gut of fungus growing-termite Macrotermes natalensis.</title>
        <authorList>
            <person name="Benndorf R."/>
            <person name="Schwitalla J."/>
            <person name="Martin K."/>
            <person name="De Beer W."/>
            <person name="Kaster A.-K."/>
            <person name="Vollmers J."/>
            <person name="Poulsen M."/>
            <person name="Beemelmanns C."/>
        </authorList>
    </citation>
    <scope>NUCLEOTIDE SEQUENCE [LARGE SCALE GENOMIC DNA]</scope>
    <source>
        <strain evidence="7 8">RB20</strain>
    </source>
</reference>
<evidence type="ECO:0000259" key="6">
    <source>
        <dbReference type="Pfam" id="PF17389"/>
    </source>
</evidence>
<dbReference type="InterPro" id="IPR035396">
    <property type="entry name" value="Bac_rhamnosid6H"/>
</dbReference>
<name>A0A7K0D7Z6_9NOCA</name>
<dbReference type="InterPro" id="IPR008928">
    <property type="entry name" value="6-hairpin_glycosidase_sf"/>
</dbReference>